<feature type="region of interest" description="Disordered" evidence="1">
    <location>
        <begin position="51"/>
        <end position="90"/>
    </location>
</feature>
<evidence type="ECO:0000313" key="3">
    <source>
        <dbReference type="Proteomes" id="UP000076727"/>
    </source>
</evidence>
<evidence type="ECO:0000256" key="1">
    <source>
        <dbReference type="SAM" id="MobiDB-lite"/>
    </source>
</evidence>
<evidence type="ECO:0000313" key="2">
    <source>
        <dbReference type="EMBL" id="KZT74602.1"/>
    </source>
</evidence>
<sequence length="269" mass="29533">MVVAGALRALKSSRTPSRQLATSLRDPVQLLAPSRQGYRRLVDLARARPLQASPYQSPPTGHGAESFSSSACAHRSESESSLPLDDVPLVKNPTPEQTLDVFEGLARTQYEEPIKGLYSTPSQYCAAIVRTTRILSHFLATVDKDEFRSGKEVAPDSPIARGRAALMLTARTAHRWMQEAYPQHAPPSDADVGQAMMYFAMNDKLMDIYEAGAPDPVPEWQDICDAILLAYFYALPTLEKIAGPMPEELKVYSADISKLDKGPGEEGRD</sequence>
<dbReference type="AlphaFoldDB" id="A0A165U9S1"/>
<dbReference type="Proteomes" id="UP000076727">
    <property type="component" value="Unassembled WGS sequence"/>
</dbReference>
<accession>A0A165U9S1</accession>
<organism evidence="2 3">
    <name type="scientific">Daedalea quercina L-15889</name>
    <dbReference type="NCBI Taxonomy" id="1314783"/>
    <lineage>
        <taxon>Eukaryota</taxon>
        <taxon>Fungi</taxon>
        <taxon>Dikarya</taxon>
        <taxon>Basidiomycota</taxon>
        <taxon>Agaricomycotina</taxon>
        <taxon>Agaricomycetes</taxon>
        <taxon>Polyporales</taxon>
        <taxon>Fomitopsis</taxon>
    </lineage>
</organism>
<protein>
    <submittedName>
        <fullName evidence="2">Uncharacterized protein</fullName>
    </submittedName>
</protein>
<dbReference type="EMBL" id="KV429033">
    <property type="protein sequence ID" value="KZT74602.1"/>
    <property type="molecule type" value="Genomic_DNA"/>
</dbReference>
<reference evidence="2 3" key="1">
    <citation type="journal article" date="2016" name="Mol. Biol. Evol.">
        <title>Comparative Genomics of Early-Diverging Mushroom-Forming Fungi Provides Insights into the Origins of Lignocellulose Decay Capabilities.</title>
        <authorList>
            <person name="Nagy L.G."/>
            <person name="Riley R."/>
            <person name="Tritt A."/>
            <person name="Adam C."/>
            <person name="Daum C."/>
            <person name="Floudas D."/>
            <person name="Sun H."/>
            <person name="Yadav J.S."/>
            <person name="Pangilinan J."/>
            <person name="Larsson K.H."/>
            <person name="Matsuura K."/>
            <person name="Barry K."/>
            <person name="Labutti K."/>
            <person name="Kuo R."/>
            <person name="Ohm R.A."/>
            <person name="Bhattacharya S.S."/>
            <person name="Shirouzu T."/>
            <person name="Yoshinaga Y."/>
            <person name="Martin F.M."/>
            <person name="Grigoriev I.V."/>
            <person name="Hibbett D.S."/>
        </authorList>
    </citation>
    <scope>NUCLEOTIDE SEQUENCE [LARGE SCALE GENOMIC DNA]</scope>
    <source>
        <strain evidence="2 3">L-15889</strain>
    </source>
</reference>
<dbReference type="OrthoDB" id="2792963at2759"/>
<proteinExistence type="predicted"/>
<name>A0A165U9S1_9APHY</name>
<feature type="compositionally biased region" description="Polar residues" evidence="1">
    <location>
        <begin position="12"/>
        <end position="21"/>
    </location>
</feature>
<keyword evidence="3" id="KW-1185">Reference proteome</keyword>
<feature type="region of interest" description="Disordered" evidence="1">
    <location>
        <begin position="1"/>
        <end position="21"/>
    </location>
</feature>
<gene>
    <name evidence="2" type="ORF">DAEQUDRAFT_720801</name>
</gene>